<dbReference type="EMBL" id="ADMC01000019">
    <property type="protein sequence ID" value="EHP48121.1"/>
    <property type="molecule type" value="Genomic_DNA"/>
</dbReference>
<sequence length="188" mass="21504">MEKQQKYSIYTEGHFLQSISPAELRMIHCLISDFFNKEDKIPVAGRKVNTHPENRIFIAKDICFDSRTRDFQTEYSICVGDDSLTNISDGELVNLYLTLQSFLIQSEKFPAEIQKENLNPATKGEAGVNIEITLETIDNYLIHPCKDSPYISKRVWLKDNHIQPESEYGLSVDNGAIENMSRKQLSAL</sequence>
<proteinExistence type="predicted"/>
<evidence type="ECO:0000313" key="1">
    <source>
        <dbReference type="EMBL" id="EHP48121.1"/>
    </source>
</evidence>
<protein>
    <submittedName>
        <fullName evidence="1">Uncharacterized protein</fullName>
    </submittedName>
</protein>
<organism evidence="1 2">
    <name type="scientific">Odoribacter laneus YIT 12061</name>
    <dbReference type="NCBI Taxonomy" id="742817"/>
    <lineage>
        <taxon>Bacteria</taxon>
        <taxon>Pseudomonadati</taxon>
        <taxon>Bacteroidota</taxon>
        <taxon>Bacteroidia</taxon>
        <taxon>Bacteroidales</taxon>
        <taxon>Odoribacteraceae</taxon>
        <taxon>Odoribacter</taxon>
    </lineage>
</organism>
<accession>H1DGD3</accession>
<reference evidence="1 2" key="1">
    <citation type="submission" date="2012-01" db="EMBL/GenBank/DDBJ databases">
        <title>The Genome Sequence of Odoribacter laneus YIT 12061.</title>
        <authorList>
            <consortium name="The Broad Institute Genome Sequencing Platform"/>
            <person name="Earl A."/>
            <person name="Ward D."/>
            <person name="Feldgarden M."/>
            <person name="Gevers D."/>
            <person name="Morotomi M."/>
            <person name="Young S.K."/>
            <person name="Zeng Q."/>
            <person name="Gargeya S."/>
            <person name="Fitzgerald M."/>
            <person name="Haas B."/>
            <person name="Abouelleil A."/>
            <person name="Alvarado L."/>
            <person name="Arachchi H.M."/>
            <person name="Berlin A."/>
            <person name="Chapman S.B."/>
            <person name="Gearin G."/>
            <person name="Goldberg J."/>
            <person name="Griggs A."/>
            <person name="Gujja S."/>
            <person name="Hansen M."/>
            <person name="Heiman D."/>
            <person name="Howarth C."/>
            <person name="Larimer J."/>
            <person name="Lui A."/>
            <person name="MacDonald P.J.P."/>
            <person name="McCowen C."/>
            <person name="Montmayeur A."/>
            <person name="Murphy C."/>
            <person name="Neiman D."/>
            <person name="Pearson M."/>
            <person name="Priest M."/>
            <person name="Roberts A."/>
            <person name="Saif S."/>
            <person name="Shea T."/>
            <person name="Sisk P."/>
            <person name="Stolte C."/>
            <person name="Sykes S."/>
            <person name="Wortman J."/>
            <person name="Nusbaum C."/>
            <person name="Birren B."/>
        </authorList>
    </citation>
    <scope>NUCLEOTIDE SEQUENCE [LARGE SCALE GENOMIC DNA]</scope>
    <source>
        <strain evidence="1 2">YIT 12061</strain>
    </source>
</reference>
<name>H1DGD3_9BACT</name>
<dbReference type="GeneID" id="98068894"/>
<dbReference type="PATRIC" id="fig|742817.3.peg.1398"/>
<dbReference type="RefSeq" id="WP_009136467.1">
    <property type="nucleotide sequence ID" value="NZ_JH594596.1"/>
</dbReference>
<keyword evidence="2" id="KW-1185">Reference proteome</keyword>
<comment type="caution">
    <text evidence="1">The sequence shown here is derived from an EMBL/GenBank/DDBJ whole genome shotgun (WGS) entry which is preliminary data.</text>
</comment>
<dbReference type="Proteomes" id="UP000004892">
    <property type="component" value="Unassembled WGS sequence"/>
</dbReference>
<dbReference type="HOGENOM" id="CLU_1439723_0_0_10"/>
<gene>
    <name evidence="1" type="ORF">HMPREF9449_01319</name>
</gene>
<evidence type="ECO:0000313" key="2">
    <source>
        <dbReference type="Proteomes" id="UP000004892"/>
    </source>
</evidence>
<dbReference type="AlphaFoldDB" id="H1DGD3"/>